<evidence type="ECO:0000313" key="4">
    <source>
        <dbReference type="Proteomes" id="UP000248798"/>
    </source>
</evidence>
<evidence type="ECO:0000313" key="5">
    <source>
        <dbReference type="Proteomes" id="UP000293902"/>
    </source>
</evidence>
<protein>
    <recommendedName>
        <fullName evidence="1">HTH cro/C1-type domain-containing protein</fullName>
    </recommendedName>
</protein>
<keyword evidence="5" id="KW-1185">Reference proteome</keyword>
<evidence type="ECO:0000313" key="3">
    <source>
        <dbReference type="EMBL" id="RAM01275.1"/>
    </source>
</evidence>
<proteinExistence type="predicted"/>
<dbReference type="InterPro" id="IPR001387">
    <property type="entry name" value="Cro/C1-type_HTH"/>
</dbReference>
<dbReference type="OrthoDB" id="9180239at2"/>
<dbReference type="RefSeq" id="WP_111957909.1">
    <property type="nucleotide sequence ID" value="NZ_CP036313.1"/>
</dbReference>
<sequence length="142" mass="16248">MRIKDVPQDPGILDDYGREICYAVDQNGNYSLAQSIGWDPKNVANRQAWQAIEKKIDKAREDILDGKLSPIGFYMVCNQMDVRLLAQYMGLYRWQVKRHLKPAVFKKIKVNVLEKYAALFNVSVDELKSLPDKPAMDCPSSP</sequence>
<dbReference type="AlphaFoldDB" id="A0A328FE09"/>
<reference evidence="3 4" key="1">
    <citation type="submission" date="2018-06" db="EMBL/GenBank/DDBJ databases">
        <title>Complete Genome Sequence of Desulfobacter hydrogenophilus (DSM3380).</title>
        <authorList>
            <person name="Marietou A."/>
            <person name="Schreiber L."/>
            <person name="Marshall I."/>
            <person name="Jorgensen B."/>
        </authorList>
    </citation>
    <scope>NUCLEOTIDE SEQUENCE [LARGE SCALE GENOMIC DNA]</scope>
    <source>
        <strain evidence="3 4">DSM 3380</strain>
    </source>
</reference>
<dbReference type="PROSITE" id="PS50943">
    <property type="entry name" value="HTH_CROC1"/>
    <property type="match status" value="1"/>
</dbReference>
<dbReference type="Proteomes" id="UP000248798">
    <property type="component" value="Unassembled WGS sequence"/>
</dbReference>
<dbReference type="EMBL" id="QLNI01000029">
    <property type="protein sequence ID" value="RAM01275.1"/>
    <property type="molecule type" value="Genomic_DNA"/>
</dbReference>
<feature type="domain" description="HTH cro/C1-type" evidence="1">
    <location>
        <begin position="106"/>
        <end position="127"/>
    </location>
</feature>
<name>A0A328FE09_9BACT</name>
<evidence type="ECO:0000313" key="2">
    <source>
        <dbReference type="EMBL" id="QBH13325.1"/>
    </source>
</evidence>
<reference evidence="2 5" key="2">
    <citation type="submission" date="2019-02" db="EMBL/GenBank/DDBJ databases">
        <title>Complete genome sequence of Desulfobacter hydrogenophilus AcRS1.</title>
        <authorList>
            <person name="Marietou A."/>
            <person name="Lund M.B."/>
            <person name="Marshall I.P.G."/>
            <person name="Schreiber L."/>
            <person name="Jorgensen B."/>
        </authorList>
    </citation>
    <scope>NUCLEOTIDE SEQUENCE [LARGE SCALE GENOMIC DNA]</scope>
    <source>
        <strain evidence="2 5">AcRS1</strain>
    </source>
</reference>
<dbReference type="EMBL" id="CP036313">
    <property type="protein sequence ID" value="QBH13325.1"/>
    <property type="molecule type" value="Genomic_DNA"/>
</dbReference>
<accession>A0A328FE09</accession>
<dbReference type="Proteomes" id="UP000293902">
    <property type="component" value="Chromosome"/>
</dbReference>
<gene>
    <name evidence="3" type="ORF">DO021_14455</name>
    <name evidence="2" type="ORF">EYB58_10565</name>
</gene>
<evidence type="ECO:0000259" key="1">
    <source>
        <dbReference type="PROSITE" id="PS50943"/>
    </source>
</evidence>
<organism evidence="3 4">
    <name type="scientific">Desulfobacter hydrogenophilus</name>
    <dbReference type="NCBI Taxonomy" id="2291"/>
    <lineage>
        <taxon>Bacteria</taxon>
        <taxon>Pseudomonadati</taxon>
        <taxon>Thermodesulfobacteriota</taxon>
        <taxon>Desulfobacteria</taxon>
        <taxon>Desulfobacterales</taxon>
        <taxon>Desulfobacteraceae</taxon>
        <taxon>Desulfobacter</taxon>
    </lineage>
</organism>